<gene>
    <name evidence="3" type="ORF">GCM10023191_050640</name>
</gene>
<keyword evidence="2" id="KW-1133">Transmembrane helix</keyword>
<feature type="compositionally biased region" description="Basic residues" evidence="1">
    <location>
        <begin position="1"/>
        <end position="12"/>
    </location>
</feature>
<keyword evidence="2" id="KW-0472">Membrane</keyword>
<feature type="transmembrane region" description="Helical" evidence="2">
    <location>
        <begin position="131"/>
        <end position="154"/>
    </location>
</feature>
<organism evidence="3 4">
    <name type="scientific">Actinoallomurus oryzae</name>
    <dbReference type="NCBI Taxonomy" id="502180"/>
    <lineage>
        <taxon>Bacteria</taxon>
        <taxon>Bacillati</taxon>
        <taxon>Actinomycetota</taxon>
        <taxon>Actinomycetes</taxon>
        <taxon>Streptosporangiales</taxon>
        <taxon>Thermomonosporaceae</taxon>
        <taxon>Actinoallomurus</taxon>
    </lineage>
</organism>
<keyword evidence="4" id="KW-1185">Reference proteome</keyword>
<reference evidence="4" key="1">
    <citation type="journal article" date="2019" name="Int. J. Syst. Evol. Microbiol.">
        <title>The Global Catalogue of Microorganisms (GCM) 10K type strain sequencing project: providing services to taxonomists for standard genome sequencing and annotation.</title>
        <authorList>
            <consortium name="The Broad Institute Genomics Platform"/>
            <consortium name="The Broad Institute Genome Sequencing Center for Infectious Disease"/>
            <person name="Wu L."/>
            <person name="Ma J."/>
        </authorList>
    </citation>
    <scope>NUCLEOTIDE SEQUENCE [LARGE SCALE GENOMIC DNA]</scope>
    <source>
        <strain evidence="4">JCM 17933</strain>
    </source>
</reference>
<name>A0ABP8QE99_9ACTN</name>
<dbReference type="RefSeq" id="WP_345468025.1">
    <property type="nucleotide sequence ID" value="NZ_BAABHF010000025.1"/>
</dbReference>
<dbReference type="Proteomes" id="UP001500503">
    <property type="component" value="Unassembled WGS sequence"/>
</dbReference>
<accession>A0ABP8QE99</accession>
<evidence type="ECO:0000256" key="2">
    <source>
        <dbReference type="SAM" id="Phobius"/>
    </source>
</evidence>
<feature type="region of interest" description="Disordered" evidence="1">
    <location>
        <begin position="1"/>
        <end position="125"/>
    </location>
</feature>
<evidence type="ECO:0000256" key="1">
    <source>
        <dbReference type="SAM" id="MobiDB-lite"/>
    </source>
</evidence>
<feature type="region of interest" description="Disordered" evidence="1">
    <location>
        <begin position="158"/>
        <end position="179"/>
    </location>
</feature>
<sequence>MAGRIGRRRSPRARHEGAAPHNGAPPHEGAPPPYRGAFQPRNHGAPRYEATPEGAPPSPEGAPPPYDGAFPPRYDGAPRYQGAPPHEATPSYDDAPPYDGASSYDEASQGEDGPPGPPRRRPRRHTGLPPVAYFAAAGVVVLVAVIVVVAVAVFTGDGGAPGTAPPPSAANVRTDGPGASAYSQAASTAAFNAIADRAKDGKPLTAAEVFGTKKIADSDAKASLKLTASQLDSQCTSAVWGTRLAGVLQQARCTQAARATYSDDRFAAMVTIFNLADARGADQVVAQADPRTGNGFPLAPPRSVAFGRAFSTARGVAMGHYAVITWVERTDGSGDESDAALLSLLVTTGRPNAVLVRAAGPGQHH</sequence>
<comment type="caution">
    <text evidence="3">The sequence shown here is derived from an EMBL/GenBank/DDBJ whole genome shotgun (WGS) entry which is preliminary data.</text>
</comment>
<proteinExistence type="predicted"/>
<protein>
    <submittedName>
        <fullName evidence="3">Uncharacterized protein</fullName>
    </submittedName>
</protein>
<evidence type="ECO:0000313" key="3">
    <source>
        <dbReference type="EMBL" id="GAA4501122.1"/>
    </source>
</evidence>
<feature type="compositionally biased region" description="Pro residues" evidence="1">
    <location>
        <begin position="54"/>
        <end position="66"/>
    </location>
</feature>
<dbReference type="EMBL" id="BAABHF010000025">
    <property type="protein sequence ID" value="GAA4501122.1"/>
    <property type="molecule type" value="Genomic_DNA"/>
</dbReference>
<evidence type="ECO:0000313" key="4">
    <source>
        <dbReference type="Proteomes" id="UP001500503"/>
    </source>
</evidence>
<keyword evidence="2" id="KW-0812">Transmembrane</keyword>